<protein>
    <submittedName>
        <fullName evidence="1">Uncharacterized protein</fullName>
    </submittedName>
</protein>
<name>A0A401UZH7_9CELL</name>
<proteinExistence type="predicted"/>
<accession>A0A401UZH7</accession>
<dbReference type="Proteomes" id="UP000288246">
    <property type="component" value="Unassembled WGS sequence"/>
</dbReference>
<sequence>MRAATLERDGASALAAARATAAAGTPASLTCDPVDLGGTFAAGEVVRVDVACTVSWSDLGVLGLPGTVEVEASSAAPLDRYRRTGA</sequence>
<comment type="caution">
    <text evidence="1">The sequence shown here is derived from an EMBL/GenBank/DDBJ whole genome shotgun (WGS) entry which is preliminary data.</text>
</comment>
<dbReference type="AlphaFoldDB" id="A0A401UZH7"/>
<organism evidence="1 2">
    <name type="scientific">Cellulomonas algicola</name>
    <dbReference type="NCBI Taxonomy" id="2071633"/>
    <lineage>
        <taxon>Bacteria</taxon>
        <taxon>Bacillati</taxon>
        <taxon>Actinomycetota</taxon>
        <taxon>Actinomycetes</taxon>
        <taxon>Micrococcales</taxon>
        <taxon>Cellulomonadaceae</taxon>
        <taxon>Cellulomonas</taxon>
    </lineage>
</organism>
<reference evidence="1 2" key="1">
    <citation type="submission" date="2018-11" db="EMBL/GenBank/DDBJ databases">
        <title>Draft genome sequence of Cellulomonas takizawaensis strain TKZ-21.</title>
        <authorList>
            <person name="Yamamura H."/>
            <person name="Hayashi T."/>
            <person name="Hamada M."/>
            <person name="Serisawa Y."/>
            <person name="Matsuyama K."/>
            <person name="Nakagawa Y."/>
            <person name="Otoguro M."/>
            <person name="Yanagida F."/>
            <person name="Hayakawa M."/>
        </authorList>
    </citation>
    <scope>NUCLEOTIDE SEQUENCE [LARGE SCALE GENOMIC DNA]</scope>
    <source>
        <strain evidence="1 2">TKZ-21</strain>
    </source>
</reference>
<evidence type="ECO:0000313" key="1">
    <source>
        <dbReference type="EMBL" id="GCD20086.1"/>
    </source>
</evidence>
<evidence type="ECO:0000313" key="2">
    <source>
        <dbReference type="Proteomes" id="UP000288246"/>
    </source>
</evidence>
<keyword evidence="2" id="KW-1185">Reference proteome</keyword>
<gene>
    <name evidence="1" type="ORF">CTKZ_16480</name>
</gene>
<dbReference type="EMBL" id="BHYL01000119">
    <property type="protein sequence ID" value="GCD20086.1"/>
    <property type="molecule type" value="Genomic_DNA"/>
</dbReference>